<dbReference type="InterPro" id="IPR006095">
    <property type="entry name" value="Glu/Leu/Phe/Val/Trp_DH"/>
</dbReference>
<dbReference type="CDD" id="cd01076">
    <property type="entry name" value="NAD_bind_1_Glu_DH"/>
    <property type="match status" value="1"/>
</dbReference>
<dbReference type="Pfam" id="PF00208">
    <property type="entry name" value="ELFV_dehydrog"/>
    <property type="match status" value="1"/>
</dbReference>
<dbReference type="InterPro" id="IPR006096">
    <property type="entry name" value="Glu/Leu/Phe/Val/Trp_DH_C"/>
</dbReference>
<dbReference type="SUPFAM" id="SSF53223">
    <property type="entry name" value="Aminoacid dehydrogenase-like, N-terminal domain"/>
    <property type="match status" value="1"/>
</dbReference>
<keyword evidence="8" id="KW-1185">Reference proteome</keyword>
<proteinExistence type="inferred from homology"/>
<keyword evidence="3 4" id="KW-0560">Oxidoreductase</keyword>
<evidence type="ECO:0000256" key="1">
    <source>
        <dbReference type="ARBA" id="ARBA00006382"/>
    </source>
</evidence>
<dbReference type="Gene3D" id="3.40.50.10860">
    <property type="entry name" value="Leucine Dehydrogenase, chain A, domain 1"/>
    <property type="match status" value="1"/>
</dbReference>
<gene>
    <name evidence="7" type="ORF">ACFO4R_09295</name>
</gene>
<evidence type="ECO:0000313" key="8">
    <source>
        <dbReference type="Proteomes" id="UP001595916"/>
    </source>
</evidence>
<dbReference type="GO" id="GO:0016491">
    <property type="term" value="F:oxidoreductase activity"/>
    <property type="evidence" value="ECO:0007669"/>
    <property type="project" value="UniProtKB-KW"/>
</dbReference>
<dbReference type="PANTHER" id="PTHR11606">
    <property type="entry name" value="GLUTAMATE DEHYDROGENASE"/>
    <property type="match status" value="1"/>
</dbReference>
<dbReference type="PIRSF" id="PIRSF000185">
    <property type="entry name" value="Glu_DH"/>
    <property type="match status" value="1"/>
</dbReference>
<evidence type="ECO:0000313" key="7">
    <source>
        <dbReference type="EMBL" id="MFC4805275.1"/>
    </source>
</evidence>
<dbReference type="InterPro" id="IPR006097">
    <property type="entry name" value="Glu/Leu/Phe/Val/Trp_DH_dimer"/>
</dbReference>
<dbReference type="Pfam" id="PF02812">
    <property type="entry name" value="ELFV_dehydrog_N"/>
    <property type="match status" value="1"/>
</dbReference>
<accession>A0ABV9QN93</accession>
<dbReference type="SMART" id="SM00839">
    <property type="entry name" value="ELFV_dehydrog"/>
    <property type="match status" value="1"/>
</dbReference>
<dbReference type="PROSITE" id="PS00074">
    <property type="entry name" value="GLFV_DEHYDROGENASE"/>
    <property type="match status" value="1"/>
</dbReference>
<evidence type="ECO:0000256" key="2">
    <source>
        <dbReference type="ARBA" id="ARBA00012896"/>
    </source>
</evidence>
<evidence type="ECO:0000259" key="6">
    <source>
        <dbReference type="SMART" id="SM00839"/>
    </source>
</evidence>
<dbReference type="Proteomes" id="UP001595916">
    <property type="component" value="Unassembled WGS sequence"/>
</dbReference>
<evidence type="ECO:0000256" key="4">
    <source>
        <dbReference type="PIRNR" id="PIRNR000185"/>
    </source>
</evidence>
<comment type="caution">
    <text evidence="7">The sequence shown here is derived from an EMBL/GenBank/DDBJ whole genome shotgun (WGS) entry which is preliminary data.</text>
</comment>
<dbReference type="InterPro" id="IPR033524">
    <property type="entry name" value="Glu/Leu/Phe/Val_DH_AS"/>
</dbReference>
<dbReference type="RefSeq" id="WP_379788820.1">
    <property type="nucleotide sequence ID" value="NZ_JBHSHL010000042.1"/>
</dbReference>
<name>A0ABV9QN93_9FIRM</name>
<dbReference type="InterPro" id="IPR014362">
    <property type="entry name" value="Glu_DH"/>
</dbReference>
<organism evidence="7 8">
    <name type="scientific">Filifactor villosus</name>
    <dbReference type="NCBI Taxonomy" id="29374"/>
    <lineage>
        <taxon>Bacteria</taxon>
        <taxon>Bacillati</taxon>
        <taxon>Bacillota</taxon>
        <taxon>Clostridia</taxon>
        <taxon>Peptostreptococcales</taxon>
        <taxon>Filifactoraceae</taxon>
        <taxon>Filifactor</taxon>
    </lineage>
</organism>
<reference evidence="8" key="1">
    <citation type="journal article" date="2019" name="Int. J. Syst. Evol. Microbiol.">
        <title>The Global Catalogue of Microorganisms (GCM) 10K type strain sequencing project: providing services to taxonomists for standard genome sequencing and annotation.</title>
        <authorList>
            <consortium name="The Broad Institute Genomics Platform"/>
            <consortium name="The Broad Institute Genome Sequencing Center for Infectious Disease"/>
            <person name="Wu L."/>
            <person name="Ma J."/>
        </authorList>
    </citation>
    <scope>NUCLEOTIDE SEQUENCE [LARGE SCALE GENOMIC DNA]</scope>
    <source>
        <strain evidence="8">CCUG 46385</strain>
    </source>
</reference>
<dbReference type="PRINTS" id="PR00082">
    <property type="entry name" value="GLFDHDRGNASE"/>
</dbReference>
<dbReference type="SUPFAM" id="SSF51735">
    <property type="entry name" value="NAD(P)-binding Rossmann-fold domains"/>
    <property type="match status" value="1"/>
</dbReference>
<evidence type="ECO:0000256" key="5">
    <source>
        <dbReference type="RuleBase" id="RU004417"/>
    </source>
</evidence>
<dbReference type="InterPro" id="IPR046346">
    <property type="entry name" value="Aminoacid_DH-like_N_sf"/>
</dbReference>
<dbReference type="EMBL" id="JBHSHL010000042">
    <property type="protein sequence ID" value="MFC4805275.1"/>
    <property type="molecule type" value="Genomic_DNA"/>
</dbReference>
<evidence type="ECO:0000256" key="3">
    <source>
        <dbReference type="ARBA" id="ARBA00023002"/>
    </source>
</evidence>
<dbReference type="Gene3D" id="3.40.50.720">
    <property type="entry name" value="NAD(P)-binding Rossmann-like Domain"/>
    <property type="match status" value="1"/>
</dbReference>
<dbReference type="InterPro" id="IPR033922">
    <property type="entry name" value="NAD_bind_Glu_DH"/>
</dbReference>
<dbReference type="InterPro" id="IPR036291">
    <property type="entry name" value="NAD(P)-bd_dom_sf"/>
</dbReference>
<feature type="domain" description="Glutamate/phenylalanine/leucine/valine/L-tryptophan dehydrogenase C-terminal" evidence="6">
    <location>
        <begin position="185"/>
        <end position="424"/>
    </location>
</feature>
<dbReference type="PANTHER" id="PTHR11606:SF13">
    <property type="entry name" value="GLUTAMATE DEHYDROGENASE 1, MITOCHONDRIAL"/>
    <property type="match status" value="1"/>
</dbReference>
<comment type="similarity">
    <text evidence="1 4 5">Belongs to the Glu/Leu/Phe/Val dehydrogenases family.</text>
</comment>
<protein>
    <recommendedName>
        <fullName evidence="2 4">Glutamate dehydrogenase</fullName>
    </recommendedName>
</protein>
<sequence>MANESLNPFLNAQLQVKNACEKLNAAPEVYELLKEPQRMIEVSIPVKMDDGSLKIFKGYRSAHNSAVGPCKGGVRFHPDVNPDEVKALSIWMTFKGGVLGLPYGGGKGGVTCNPLELSQNELEQISRGWVRGLHKYLGDKIDIPAPDVNTNGQIMSWMVDEFIKLNGEEMSIGVITGKPVAFGGSEGRNEATGFGVSIVVRESAAKCGIDIKGAKVAVQGFGNVGRFTVKNIQKQGAKIVAIAEWAPSVGTYAIYSEEGLDFADMLAYFNEHRNLVDYPNANPKAKKISMDEFWALETDIFVPAALENVITTEVANKLNCKLVCEAANGPTTPEGDVALKERGITLVPDILTNSGGVLVSYFEWVQNRYGYYWSEAEVEEKQEKEMVKAFNNVWKVKEDYSVTPREAAYMYAIKQVADVMKLRGWY</sequence>